<comment type="subcellular location">
    <subcellularLocation>
        <location evidence="1">Cell membrane</location>
        <topology evidence="1">Multi-pass membrane protein</topology>
    </subcellularLocation>
</comment>
<dbReference type="Pfam" id="PF13520">
    <property type="entry name" value="AA_permease_2"/>
    <property type="match status" value="1"/>
</dbReference>
<dbReference type="PIRSF" id="PIRSF006060">
    <property type="entry name" value="AA_transporter"/>
    <property type="match status" value="1"/>
</dbReference>
<comment type="caution">
    <text evidence="7">The sequence shown here is derived from an EMBL/GenBank/DDBJ whole genome shotgun (WGS) entry which is preliminary data.</text>
</comment>
<reference evidence="7 8" key="1">
    <citation type="submission" date="2023-12" db="EMBL/GenBank/DDBJ databases">
        <title>Description of Novel Strain Fulvimarina sp. 2208YS6-2-32 isolated from Uroteuthis (Photololigo) edulis.</title>
        <authorList>
            <person name="Park J.-S."/>
        </authorList>
    </citation>
    <scope>NUCLEOTIDE SEQUENCE [LARGE SCALE GENOMIC DNA]</scope>
    <source>
        <strain evidence="7 8">2208YS6-2-32</strain>
    </source>
</reference>
<dbReference type="PANTHER" id="PTHR42770:SF13">
    <property type="entry name" value="L-METHIONINE_BRANCHED-CHAIN AMINO ACID EXPORTER YJEH"/>
    <property type="match status" value="1"/>
</dbReference>
<dbReference type="InterPro" id="IPR050367">
    <property type="entry name" value="APC_superfamily"/>
</dbReference>
<keyword evidence="8" id="KW-1185">Reference proteome</keyword>
<evidence type="ECO:0000313" key="8">
    <source>
        <dbReference type="Proteomes" id="UP001294412"/>
    </source>
</evidence>
<feature type="transmembrane region" description="Helical" evidence="6">
    <location>
        <begin position="181"/>
        <end position="202"/>
    </location>
</feature>
<evidence type="ECO:0000313" key="7">
    <source>
        <dbReference type="EMBL" id="MDY8109400.1"/>
    </source>
</evidence>
<evidence type="ECO:0000256" key="2">
    <source>
        <dbReference type="ARBA" id="ARBA00022475"/>
    </source>
</evidence>
<organism evidence="7 8">
    <name type="scientific">Fulvimarina uroteuthidis</name>
    <dbReference type="NCBI Taxonomy" id="3098149"/>
    <lineage>
        <taxon>Bacteria</taxon>
        <taxon>Pseudomonadati</taxon>
        <taxon>Pseudomonadota</taxon>
        <taxon>Alphaproteobacteria</taxon>
        <taxon>Hyphomicrobiales</taxon>
        <taxon>Aurantimonadaceae</taxon>
        <taxon>Fulvimarina</taxon>
    </lineage>
</organism>
<dbReference type="EMBL" id="JAXLPB010000002">
    <property type="protein sequence ID" value="MDY8109400.1"/>
    <property type="molecule type" value="Genomic_DNA"/>
</dbReference>
<feature type="transmembrane region" description="Helical" evidence="6">
    <location>
        <begin position="368"/>
        <end position="387"/>
    </location>
</feature>
<keyword evidence="4 6" id="KW-1133">Transmembrane helix</keyword>
<evidence type="ECO:0000256" key="1">
    <source>
        <dbReference type="ARBA" id="ARBA00004651"/>
    </source>
</evidence>
<dbReference type="PANTHER" id="PTHR42770">
    <property type="entry name" value="AMINO ACID TRANSPORTER-RELATED"/>
    <property type="match status" value="1"/>
</dbReference>
<evidence type="ECO:0000256" key="5">
    <source>
        <dbReference type="ARBA" id="ARBA00023136"/>
    </source>
</evidence>
<dbReference type="InterPro" id="IPR002293">
    <property type="entry name" value="AA/rel_permease1"/>
</dbReference>
<name>A0ABU5I244_9HYPH</name>
<accession>A0ABU5I244</accession>
<gene>
    <name evidence="7" type="ORF">U0C82_09630</name>
</gene>
<keyword evidence="3 6" id="KW-0812">Transmembrane</keyword>
<evidence type="ECO:0000256" key="6">
    <source>
        <dbReference type="SAM" id="Phobius"/>
    </source>
</evidence>
<protein>
    <submittedName>
        <fullName evidence="7">Amino acid permease</fullName>
    </submittedName>
</protein>
<feature type="transmembrane region" description="Helical" evidence="6">
    <location>
        <begin position="317"/>
        <end position="336"/>
    </location>
</feature>
<feature type="transmembrane region" description="Helical" evidence="6">
    <location>
        <begin position="75"/>
        <end position="100"/>
    </location>
</feature>
<dbReference type="Proteomes" id="UP001294412">
    <property type="component" value="Unassembled WGS sequence"/>
</dbReference>
<evidence type="ECO:0000256" key="4">
    <source>
        <dbReference type="ARBA" id="ARBA00022989"/>
    </source>
</evidence>
<proteinExistence type="predicted"/>
<dbReference type="Gene3D" id="1.20.1740.10">
    <property type="entry name" value="Amino acid/polyamine transporter I"/>
    <property type="match status" value="1"/>
</dbReference>
<keyword evidence="5 6" id="KW-0472">Membrane</keyword>
<sequence>MSELTKTLGPVSGTAMMLNTVLGAGVLILPGLAAQEIGAMSLWTWVACALLSVPLLTMFAILAGRYPRAGGVGHIAGQAFGAFGNVATSFLFLGAVAVGLPSIALTGGYYLGSGTGIDPSLGALVLLGLAVAANLTLPGTASKIGTAVSIAIAVFLCALAVGSIVVLWGPTGPATPPAPDVPMPTFTLFVAFMLVFFAFTGWEVAIGISEEFRDPERNVPKAVFASFLIAVAFYILCAGIIIAAGPNAYTAAPFLAILGPSIGNIGVALMSTGTALLIAANLFAAVWAVSRMLLSLSREGYLPALLHKTRKGSPRPAVLAAGAIISIGIGLDAADLVDVGNLFATAGQNFLLIYGISAAALFRLGRSLVDRAIAVVSIVVVAGLVIVAGLHLFYPSALLVLAGVLVAVRHRFDRTGPGLARSGK</sequence>
<feature type="transmembrane region" description="Helical" evidence="6">
    <location>
        <begin position="120"/>
        <end position="137"/>
    </location>
</feature>
<feature type="transmembrane region" description="Helical" evidence="6">
    <location>
        <begin position="342"/>
        <end position="361"/>
    </location>
</feature>
<dbReference type="RefSeq" id="WP_322186841.1">
    <property type="nucleotide sequence ID" value="NZ_JAXLPB010000002.1"/>
</dbReference>
<keyword evidence="2" id="KW-1003">Cell membrane</keyword>
<evidence type="ECO:0000256" key="3">
    <source>
        <dbReference type="ARBA" id="ARBA00022692"/>
    </source>
</evidence>
<feature type="transmembrane region" description="Helical" evidence="6">
    <location>
        <begin position="43"/>
        <end position="63"/>
    </location>
</feature>
<feature type="transmembrane region" description="Helical" evidence="6">
    <location>
        <begin position="144"/>
        <end position="169"/>
    </location>
</feature>
<feature type="transmembrane region" description="Helical" evidence="6">
    <location>
        <begin position="223"/>
        <end position="245"/>
    </location>
</feature>
<feature type="transmembrane region" description="Helical" evidence="6">
    <location>
        <begin position="265"/>
        <end position="289"/>
    </location>
</feature>